<feature type="transmembrane region" description="Helical" evidence="12">
    <location>
        <begin position="20"/>
        <end position="42"/>
    </location>
</feature>
<feature type="transmembrane region" description="Helical" evidence="12">
    <location>
        <begin position="127"/>
        <end position="148"/>
    </location>
</feature>
<proteinExistence type="inferred from homology"/>
<dbReference type="PIRSF" id="PIRSF006446">
    <property type="entry name" value="Cyt_quinol_oxidase_1"/>
    <property type="match status" value="1"/>
</dbReference>
<keyword evidence="5 12" id="KW-0349">Heme</keyword>
<evidence type="ECO:0000256" key="9">
    <source>
        <dbReference type="ARBA" id="ARBA00022989"/>
    </source>
</evidence>
<dbReference type="PANTHER" id="PTHR30365">
    <property type="entry name" value="CYTOCHROME D UBIQUINOL OXIDASE"/>
    <property type="match status" value="1"/>
</dbReference>
<comment type="similarity">
    <text evidence="2 12">Belongs to the cytochrome ubiquinol oxidase subunit 1 family.</text>
</comment>
<gene>
    <name evidence="14" type="ORF">GEAM_1234</name>
</gene>
<comment type="subcellular location">
    <subcellularLocation>
        <location evidence="12">Cell inner membrane</location>
    </subcellularLocation>
    <subcellularLocation>
        <location evidence="1">Cell membrane</location>
        <topology evidence="1">Multi-pass membrane protein</topology>
    </subcellularLocation>
</comment>
<evidence type="ECO:0000256" key="3">
    <source>
        <dbReference type="ARBA" id="ARBA00022448"/>
    </source>
</evidence>
<dbReference type="GO" id="GO:0009055">
    <property type="term" value="F:electron transfer activity"/>
    <property type="evidence" value="ECO:0007669"/>
    <property type="project" value="UniProtKB-UniRule"/>
</dbReference>
<keyword evidence="8 12" id="KW-0249">Electron transport</keyword>
<evidence type="ECO:0000256" key="10">
    <source>
        <dbReference type="ARBA" id="ARBA00023004"/>
    </source>
</evidence>
<dbReference type="Pfam" id="PF01654">
    <property type="entry name" value="Cyt_bd_oxida_I"/>
    <property type="match status" value="1"/>
</dbReference>
<organism evidence="14 15">
    <name type="scientific">Ewingella americana (strain ATCC 33852 / DSM 4580 / CCUG 14506 / JCM 5911 / LMG 7869 / NCTC 12157 / CDC 1468-78)</name>
    <dbReference type="NCBI Taxonomy" id="910964"/>
    <lineage>
        <taxon>Bacteria</taxon>
        <taxon>Pseudomonadati</taxon>
        <taxon>Pseudomonadota</taxon>
        <taxon>Gammaproteobacteria</taxon>
        <taxon>Enterobacterales</taxon>
        <taxon>Yersiniaceae</taxon>
        <taxon>Ewingella</taxon>
    </lineage>
</organism>
<keyword evidence="11 12" id="KW-0472">Membrane</keyword>
<sequence length="478" mass="53257">MLGLDALELARIQFAFTVSFHIIFPAITIGLASFLAVLEGLWLKTKKEEYRDLYHFWSKIFAVNFGMGVVSGLVMAYQFGTNWSFFSSFAGSITGPLLTYEVLTAFFLEAGFLGVMLFGWNRVGPGLHFFATCMVALGTLMSTFWILASNSWMQTPQGFEIVNNQVVPVDWLKVIFNPSFPYRLLHMTTAAFLSSAFFVGASAAWHLLRGRDTPAMRTMLSMAMWMALIVAPIQAFLGDAHGLNTLKYQPAKIAAIEGHWENKDSEPSPLVLIGYPDMNREETRYAIEIPWLGSLILTHSLDKQIPALKSFAKEDRPNSSIIFFSFRIMVGLGLLMILAGVWSLWLRKRGTLYTSRSFLHFALWMGPSGLLALLAGWFTTEIGRQPWVVYGLLRTKDAVSGHGAMQMSISLLLFIVIYCSVFGVGYAYMMRLIRKGPVAHEGAETTHGGPGQHRTPARPLSAAQDSNDDQNKGNNHGY</sequence>
<keyword evidence="15" id="KW-1185">Reference proteome</keyword>
<evidence type="ECO:0000256" key="7">
    <source>
        <dbReference type="ARBA" id="ARBA00022723"/>
    </source>
</evidence>
<dbReference type="STRING" id="910964.GEAM_1234"/>
<evidence type="ECO:0000256" key="4">
    <source>
        <dbReference type="ARBA" id="ARBA00022475"/>
    </source>
</evidence>
<evidence type="ECO:0000256" key="11">
    <source>
        <dbReference type="ARBA" id="ARBA00023136"/>
    </source>
</evidence>
<feature type="transmembrane region" description="Helical" evidence="12">
    <location>
        <begin position="54"/>
        <end position="77"/>
    </location>
</feature>
<feature type="transmembrane region" description="Helical" evidence="12">
    <location>
        <begin position="358"/>
        <end position="378"/>
    </location>
</feature>
<feature type="transmembrane region" description="Helical" evidence="12">
    <location>
        <begin position="184"/>
        <end position="208"/>
    </location>
</feature>
<evidence type="ECO:0000256" key="13">
    <source>
        <dbReference type="SAM" id="MobiDB-lite"/>
    </source>
</evidence>
<evidence type="ECO:0000256" key="6">
    <source>
        <dbReference type="ARBA" id="ARBA00022692"/>
    </source>
</evidence>
<feature type="transmembrane region" description="Helical" evidence="12">
    <location>
        <begin position="409"/>
        <end position="429"/>
    </location>
</feature>
<comment type="caution">
    <text evidence="14">The sequence shown here is derived from an EMBL/GenBank/DDBJ whole genome shotgun (WGS) entry which is preliminary data.</text>
</comment>
<evidence type="ECO:0000256" key="12">
    <source>
        <dbReference type="PIRNR" id="PIRNR006446"/>
    </source>
</evidence>
<dbReference type="InterPro" id="IPR002585">
    <property type="entry name" value="Cyt-d_ubiquinol_oxidase_su_1"/>
</dbReference>
<dbReference type="eggNOG" id="COG1271">
    <property type="taxonomic scope" value="Bacteria"/>
</dbReference>
<dbReference type="GO" id="GO:0020037">
    <property type="term" value="F:heme binding"/>
    <property type="evidence" value="ECO:0007669"/>
    <property type="project" value="TreeGrafter"/>
</dbReference>
<feature type="region of interest" description="Disordered" evidence="13">
    <location>
        <begin position="441"/>
        <end position="478"/>
    </location>
</feature>
<dbReference type="GO" id="GO:0016682">
    <property type="term" value="F:oxidoreductase activity, acting on diphenols and related substances as donors, oxygen as acceptor"/>
    <property type="evidence" value="ECO:0007669"/>
    <property type="project" value="TreeGrafter"/>
</dbReference>
<accession>A0A085GHG9</accession>
<dbReference type="GO" id="GO:0019646">
    <property type="term" value="P:aerobic electron transport chain"/>
    <property type="evidence" value="ECO:0007669"/>
    <property type="project" value="InterPro"/>
</dbReference>
<name>A0A085GHG9_EWIA3</name>
<keyword evidence="9 12" id="KW-1133">Transmembrane helix</keyword>
<keyword evidence="7 12" id="KW-0479">Metal-binding</keyword>
<dbReference type="GO" id="GO:0046872">
    <property type="term" value="F:metal ion binding"/>
    <property type="evidence" value="ECO:0007669"/>
    <property type="project" value="UniProtKB-UniRule"/>
</dbReference>
<dbReference type="AlphaFoldDB" id="A0A085GHG9"/>
<feature type="transmembrane region" description="Helical" evidence="12">
    <location>
        <begin position="321"/>
        <end position="346"/>
    </location>
</feature>
<dbReference type="GO" id="GO:0005886">
    <property type="term" value="C:plasma membrane"/>
    <property type="evidence" value="ECO:0007669"/>
    <property type="project" value="UniProtKB-SubCell"/>
</dbReference>
<dbReference type="Proteomes" id="UP000028640">
    <property type="component" value="Unassembled WGS sequence"/>
</dbReference>
<evidence type="ECO:0000256" key="5">
    <source>
        <dbReference type="ARBA" id="ARBA00022617"/>
    </source>
</evidence>
<protein>
    <submittedName>
        <fullName evidence="14">Putative cytochrome bd2, subunit I</fullName>
    </submittedName>
</protein>
<keyword evidence="6 12" id="KW-0812">Transmembrane</keyword>
<keyword evidence="4 12" id="KW-1003">Cell membrane</keyword>
<feature type="transmembrane region" description="Helical" evidence="12">
    <location>
        <begin position="220"/>
        <end position="237"/>
    </location>
</feature>
<evidence type="ECO:0000313" key="14">
    <source>
        <dbReference type="EMBL" id="KFC83164.1"/>
    </source>
</evidence>
<evidence type="ECO:0000256" key="1">
    <source>
        <dbReference type="ARBA" id="ARBA00004651"/>
    </source>
</evidence>
<dbReference type="GO" id="GO:0070069">
    <property type="term" value="C:cytochrome complex"/>
    <property type="evidence" value="ECO:0007669"/>
    <property type="project" value="UniProtKB-UniRule"/>
</dbReference>
<evidence type="ECO:0000256" key="2">
    <source>
        <dbReference type="ARBA" id="ARBA00009819"/>
    </source>
</evidence>
<keyword evidence="3 12" id="KW-0813">Transport</keyword>
<dbReference type="EMBL" id="JMPJ01000038">
    <property type="protein sequence ID" value="KFC83164.1"/>
    <property type="molecule type" value="Genomic_DNA"/>
</dbReference>
<evidence type="ECO:0000256" key="8">
    <source>
        <dbReference type="ARBA" id="ARBA00022982"/>
    </source>
</evidence>
<dbReference type="OrthoDB" id="9807042at2"/>
<dbReference type="PANTHER" id="PTHR30365:SF14">
    <property type="entry name" value="CYTOCHROME BD MENAQUINOL OXIDASE SUBUNIT I-RELATED"/>
    <property type="match status" value="1"/>
</dbReference>
<keyword evidence="10 12" id="KW-0408">Iron</keyword>
<evidence type="ECO:0000313" key="15">
    <source>
        <dbReference type="Proteomes" id="UP000028640"/>
    </source>
</evidence>
<dbReference type="RefSeq" id="WP_034789821.1">
    <property type="nucleotide sequence ID" value="NZ_JMPJ01000038.1"/>
</dbReference>
<reference evidence="14 15" key="1">
    <citation type="submission" date="2014-05" db="EMBL/GenBank/DDBJ databases">
        <title>ATOL: Assembling a taxonomically balanced genome-scale reconstruction of the evolutionary history of the Enterobacteriaceae.</title>
        <authorList>
            <person name="Plunkett G.III."/>
            <person name="Neeno-Eckwall E.C."/>
            <person name="Glasner J.D."/>
            <person name="Perna N.T."/>
        </authorList>
    </citation>
    <scope>NUCLEOTIDE SEQUENCE [LARGE SCALE GENOMIC DNA]</scope>
    <source>
        <strain evidence="14 15">ATCC 33852</strain>
    </source>
</reference>
<dbReference type="GeneID" id="78379575"/>
<feature type="transmembrane region" description="Helical" evidence="12">
    <location>
        <begin position="97"/>
        <end position="120"/>
    </location>
</feature>